<gene>
    <name evidence="1" type="ORF">DSL72_006691</name>
</gene>
<dbReference type="EMBL" id="CP063411">
    <property type="protein sequence ID" value="QSZ36808.1"/>
    <property type="molecule type" value="Genomic_DNA"/>
</dbReference>
<proteinExistence type="predicted"/>
<evidence type="ECO:0000313" key="2">
    <source>
        <dbReference type="Proteomes" id="UP000672032"/>
    </source>
</evidence>
<evidence type="ECO:0000313" key="1">
    <source>
        <dbReference type="EMBL" id="QSZ36808.1"/>
    </source>
</evidence>
<accession>A0A8A3PN23</accession>
<reference evidence="1" key="1">
    <citation type="submission" date="2020-10" db="EMBL/GenBank/DDBJ databases">
        <title>Genome Sequence of Monilinia vaccinii-corymbosi Sheds Light on Mummy Berry Disease Infection of Blueberry and Mating Type.</title>
        <authorList>
            <person name="Yow A.G."/>
            <person name="Zhang Y."/>
            <person name="Bansal K."/>
            <person name="Eacker S.M."/>
            <person name="Sullivan S."/>
            <person name="Liachko I."/>
            <person name="Cubeta M.A."/>
            <person name="Rollins J.A."/>
            <person name="Ashrafi H."/>
        </authorList>
    </citation>
    <scope>NUCLEOTIDE SEQUENCE</scope>
    <source>
        <strain evidence="1">RL-1</strain>
    </source>
</reference>
<protein>
    <submittedName>
        <fullName evidence="1">Uncharacterized protein</fullName>
    </submittedName>
</protein>
<dbReference type="Proteomes" id="UP000672032">
    <property type="component" value="Chromosome 7"/>
</dbReference>
<name>A0A8A3PN23_9HELO</name>
<dbReference type="OrthoDB" id="3559697at2759"/>
<keyword evidence="2" id="KW-1185">Reference proteome</keyword>
<dbReference type="AlphaFoldDB" id="A0A8A3PN23"/>
<organism evidence="1 2">
    <name type="scientific">Monilinia vaccinii-corymbosi</name>
    <dbReference type="NCBI Taxonomy" id="61207"/>
    <lineage>
        <taxon>Eukaryota</taxon>
        <taxon>Fungi</taxon>
        <taxon>Dikarya</taxon>
        <taxon>Ascomycota</taxon>
        <taxon>Pezizomycotina</taxon>
        <taxon>Leotiomycetes</taxon>
        <taxon>Helotiales</taxon>
        <taxon>Sclerotiniaceae</taxon>
        <taxon>Monilinia</taxon>
    </lineage>
</organism>
<sequence>MPLATSDVPYSSISLQPNHYRHSDISGTEHDEASIRKMVAQNGTCALLKFPKLLKPILRCNIRYPSCIGVIAQMLIKTEANTADACYPALDVKYAELVHVVRKEESTRSNSFAKIKLMTPILNIPTALDQCTDEDIKHLKRMIPD</sequence>